<dbReference type="Gene3D" id="1.10.1200.10">
    <property type="entry name" value="ACP-like"/>
    <property type="match status" value="1"/>
</dbReference>
<feature type="domain" description="Carrier" evidence="3">
    <location>
        <begin position="581"/>
        <end position="654"/>
    </location>
</feature>
<protein>
    <recommendedName>
        <fullName evidence="3">Carrier domain-containing protein</fullName>
    </recommendedName>
</protein>
<dbReference type="InterPro" id="IPR000873">
    <property type="entry name" value="AMP-dep_synth/lig_dom"/>
</dbReference>
<dbReference type="PANTHER" id="PTHR43439:SF2">
    <property type="entry name" value="ENZYME, PUTATIVE (JCVI)-RELATED"/>
    <property type="match status" value="1"/>
</dbReference>
<comment type="caution">
    <text evidence="4">The sequence shown here is derived from an EMBL/GenBank/DDBJ whole genome shotgun (WGS) entry which is preliminary data.</text>
</comment>
<evidence type="ECO:0000256" key="1">
    <source>
        <dbReference type="ARBA" id="ARBA00022450"/>
    </source>
</evidence>
<dbReference type="SMART" id="SM00823">
    <property type="entry name" value="PKS_PP"/>
    <property type="match status" value="1"/>
</dbReference>
<evidence type="ECO:0000313" key="4">
    <source>
        <dbReference type="EMBL" id="ORY94131.1"/>
    </source>
</evidence>
<dbReference type="InterPro" id="IPR006162">
    <property type="entry name" value="Ppantetheine_attach_site"/>
</dbReference>
<evidence type="ECO:0000259" key="3">
    <source>
        <dbReference type="PROSITE" id="PS50075"/>
    </source>
</evidence>
<dbReference type="SUPFAM" id="SSF56801">
    <property type="entry name" value="Acetyl-CoA synthetase-like"/>
    <property type="match status" value="1"/>
</dbReference>
<proteinExistence type="predicted"/>
<dbReference type="OrthoDB" id="429813at2759"/>
<dbReference type="OMA" id="HYMETEE"/>
<accession>A0A1X2H6R1</accession>
<dbReference type="Proteomes" id="UP000242180">
    <property type="component" value="Unassembled WGS sequence"/>
</dbReference>
<evidence type="ECO:0000313" key="5">
    <source>
        <dbReference type="Proteomes" id="UP000242180"/>
    </source>
</evidence>
<evidence type="ECO:0000256" key="2">
    <source>
        <dbReference type="ARBA" id="ARBA00022553"/>
    </source>
</evidence>
<dbReference type="InterPro" id="IPR042099">
    <property type="entry name" value="ANL_N_sf"/>
</dbReference>
<dbReference type="InterPro" id="IPR009081">
    <property type="entry name" value="PP-bd_ACP"/>
</dbReference>
<keyword evidence="1" id="KW-0596">Phosphopantetheine</keyword>
<dbReference type="InterPro" id="IPR020806">
    <property type="entry name" value="PKS_PP-bd"/>
</dbReference>
<gene>
    <name evidence="4" type="ORF">BCR43DRAFT_477660</name>
</gene>
<dbReference type="PROSITE" id="PS00012">
    <property type="entry name" value="PHOSPHOPANTETHEINE"/>
    <property type="match status" value="1"/>
</dbReference>
<organism evidence="4 5">
    <name type="scientific">Syncephalastrum racemosum</name>
    <name type="common">Filamentous fungus</name>
    <dbReference type="NCBI Taxonomy" id="13706"/>
    <lineage>
        <taxon>Eukaryota</taxon>
        <taxon>Fungi</taxon>
        <taxon>Fungi incertae sedis</taxon>
        <taxon>Mucoromycota</taxon>
        <taxon>Mucoromycotina</taxon>
        <taxon>Mucoromycetes</taxon>
        <taxon>Mucorales</taxon>
        <taxon>Syncephalastraceae</taxon>
        <taxon>Syncephalastrum</taxon>
    </lineage>
</organism>
<name>A0A1X2H6R1_SYNRA</name>
<dbReference type="Gene3D" id="3.40.50.720">
    <property type="entry name" value="NAD(P)-binding Rossmann-like Domain"/>
    <property type="match status" value="1"/>
</dbReference>
<dbReference type="PANTHER" id="PTHR43439">
    <property type="entry name" value="PHENYLACETATE-COENZYME A LIGASE"/>
    <property type="match status" value="1"/>
</dbReference>
<dbReference type="Gene3D" id="3.40.50.12780">
    <property type="entry name" value="N-terminal domain of ligase-like"/>
    <property type="match status" value="1"/>
</dbReference>
<dbReference type="Pfam" id="PF00550">
    <property type="entry name" value="PP-binding"/>
    <property type="match status" value="1"/>
</dbReference>
<dbReference type="EMBL" id="MCGN01000008">
    <property type="protein sequence ID" value="ORY94131.1"/>
    <property type="molecule type" value="Genomic_DNA"/>
</dbReference>
<dbReference type="Pfam" id="PF23562">
    <property type="entry name" value="AMP-binding_C_3"/>
    <property type="match status" value="1"/>
</dbReference>
<dbReference type="InterPro" id="IPR036736">
    <property type="entry name" value="ACP-like_sf"/>
</dbReference>
<dbReference type="SUPFAM" id="SSF51735">
    <property type="entry name" value="NAD(P)-binding Rossmann-fold domains"/>
    <property type="match status" value="1"/>
</dbReference>
<dbReference type="InterPro" id="IPR036291">
    <property type="entry name" value="NAD(P)-bd_dom_sf"/>
</dbReference>
<dbReference type="Pfam" id="PF07993">
    <property type="entry name" value="NAD_binding_4"/>
    <property type="match status" value="1"/>
</dbReference>
<dbReference type="Pfam" id="PF00501">
    <property type="entry name" value="AMP-binding"/>
    <property type="match status" value="1"/>
</dbReference>
<dbReference type="InterPro" id="IPR051414">
    <property type="entry name" value="Adenylate-forming_Reductase"/>
</dbReference>
<dbReference type="AlphaFoldDB" id="A0A1X2H6R1"/>
<keyword evidence="2" id="KW-0597">Phosphoprotein</keyword>
<dbReference type="GO" id="GO:0031177">
    <property type="term" value="F:phosphopantetheine binding"/>
    <property type="evidence" value="ECO:0007669"/>
    <property type="project" value="InterPro"/>
</dbReference>
<dbReference type="InterPro" id="IPR013120">
    <property type="entry name" value="FAR_NAD-bd"/>
</dbReference>
<dbReference type="PROSITE" id="PS50075">
    <property type="entry name" value="CARRIER"/>
    <property type="match status" value="1"/>
</dbReference>
<dbReference type="InParanoid" id="A0A1X2H6R1"/>
<reference evidence="4 5" key="1">
    <citation type="submission" date="2016-07" db="EMBL/GenBank/DDBJ databases">
        <title>Pervasive Adenine N6-methylation of Active Genes in Fungi.</title>
        <authorList>
            <consortium name="DOE Joint Genome Institute"/>
            <person name="Mondo S.J."/>
            <person name="Dannebaum R.O."/>
            <person name="Kuo R.C."/>
            <person name="Labutti K."/>
            <person name="Haridas S."/>
            <person name="Kuo A."/>
            <person name="Salamov A."/>
            <person name="Ahrendt S.R."/>
            <person name="Lipzen A."/>
            <person name="Sullivan W."/>
            <person name="Andreopoulos W.B."/>
            <person name="Clum A."/>
            <person name="Lindquist E."/>
            <person name="Daum C."/>
            <person name="Ramamoorthy G.K."/>
            <person name="Gryganskyi A."/>
            <person name="Culley D."/>
            <person name="Magnuson J.K."/>
            <person name="James T.Y."/>
            <person name="O'Malley M.A."/>
            <person name="Stajich J.E."/>
            <person name="Spatafora J.W."/>
            <person name="Visel A."/>
            <person name="Grigoriev I.V."/>
        </authorList>
    </citation>
    <scope>NUCLEOTIDE SEQUENCE [LARGE SCALE GENOMIC DNA]</scope>
    <source>
        <strain evidence="4 5">NRRL 2496</strain>
    </source>
</reference>
<keyword evidence="5" id="KW-1185">Reference proteome</keyword>
<dbReference type="SUPFAM" id="SSF47336">
    <property type="entry name" value="ACP-like"/>
    <property type="match status" value="1"/>
</dbReference>
<dbReference type="STRING" id="13706.A0A1X2H6R1"/>
<sequence length="1086" mass="121838">MALEMMPPSYEQLPYQYSKEYAFIHLFEKFVERSRDDPFIHYPTPNGFKTLTYGNVDHVATLLACQWAQHTQGVDTIGFLADTSVVYLVSMLAFLKLRVTFMSLSPRNSQPALVNLMQKTETKRLFASAKYREIARSTAEEVGDCSCVTLPSIDIDHLLNEPRHPEANSLLNRHFDSSDIEKIALIIHTSGSTNFPKPIRLSNRYVIINMQSVTFQAGYMCPDVFPTSTDVYLTSLPLFHMFGINAVTSQAAVGGSIILLERLPPQPAEVLSLCRSHKVSLMALPPVILSQLKAHLEATHDYEPLQKIKLIMFGGAATPKVVGDFYQQHGINVRNSIGATEVNAFANADPDRKNKHWFSLIPKKMMEPYLRWELMDETAGVYHLVVRGDCPSLATGAANLPNGDIATHDLFRRDAEAGPNAWIHIGRQDDVLVMKNGEKTDPIPMEGAIGDVPIVKQCVVVAEGRPCTALLVELEYEQASRYTNQEIIDAVQSGVRKANADAPSHSTILPEMVYILPRDKHLVTTAKNTVIRKRCIEAFSDEIEAMYESFIQGKTSSTLVISSASTTLSSSTVASNSWNTKQIEDFLLSVSAEVLGKDQSKLDTRTSLFDYGLNSLLAIQLRNRIQSAYTDVDMNMVFEYPTIANLADALWQLHQGQAEDKTARVEARYKETQALKERYLSKAAQDFSVCKGTRTRWSWMQAVIPWLCDTTKVVEEEQHVILLTGATGSLGAFLLRDMLLSPHVKRVVALVRGKPGQLFQRLVDAFICREFDASLLKGPKLQVLPMDLGAPFLGWDAATYERLKQEVTLVQACGWLLDFHQPVSHYDKECIQGMYNLLQFAHREVNPMYVHTISSVSCVAGNGKTEIPETIVEDDPHAAMSLGYAQSKYIVEHLFAYLAREKNMPCIVERMGQVYGDTHHGIWNINEQYPLLIVGGGNIMQKMPRLKRDVDWLPVDYASTAIREIMLGTYKKRKAGEQLVYHIVNPQRVPWTHLLDCMKTCGMQFETVTPATWVDALAQNKDNPAYKLLGYFQEHVTDDSKMPLFKTDKAVCESPALATAPLFDTGLLAKQLAYWQKIGFYEPSSR</sequence>